<comment type="similarity">
    <text evidence="1 6">Belongs to the phosphopentomutase family.</text>
</comment>
<proteinExistence type="inferred from homology"/>
<dbReference type="FunFam" id="3.30.70.1250:FF:000001">
    <property type="entry name" value="Phosphopentomutase"/>
    <property type="match status" value="1"/>
</dbReference>
<feature type="binding site" evidence="6">
    <location>
        <position position="325"/>
    </location>
    <ligand>
        <name>Mn(2+)</name>
        <dbReference type="ChEBI" id="CHEBI:29035"/>
        <label>1</label>
    </ligand>
</feature>
<comment type="subcellular location">
    <subcellularLocation>
        <location evidence="6">Cytoplasm</location>
    </subcellularLocation>
</comment>
<keyword evidence="2 6" id="KW-0963">Cytoplasm</keyword>
<dbReference type="GO" id="GO:0030145">
    <property type="term" value="F:manganese ion binding"/>
    <property type="evidence" value="ECO:0007669"/>
    <property type="project" value="UniProtKB-UniRule"/>
</dbReference>
<sequence length="387" mass="42876">MNNFIVIILDGVGVGELPDADLYGDKGSNTLANISKALKGIQLPNLQKLGLGNIIPIEGIHPVPKPLASFGKMLEVSKGKDSTTGHWEIAGLKIEFDFDYFPNGFPDEIIRKFIELTGVKGVLGNKPASGTEIINELGDEHIRTGFPIVYTSADSVFQIAAHEEFFGLDNLYRICEITRNQILIPPLVVGRVIARPFIGSNGNYTRTTNRKDYSLDPPSKTVLDYLQMHGINTIAIGKINDLFNHRGVNVSEHTKTNSDGMKALLEYASIVSSSFIFVNLVDFDVYFGHRNDPQGFYNALKEFDNFIPTLLNVMGDNDRLIITSDHGNDPTTPSTDHSREYVPLLYFGKNKKANDLGIRKTFSDVGKTVAEYFQIPNELSGESFLIQ</sequence>
<feature type="binding site" evidence="6">
    <location>
        <position position="326"/>
    </location>
    <ligand>
        <name>Mn(2+)</name>
        <dbReference type="ChEBI" id="CHEBI:29035"/>
        <label>1</label>
    </ligand>
</feature>
<dbReference type="EMBL" id="DSUJ01000008">
    <property type="protein sequence ID" value="HFI91862.1"/>
    <property type="molecule type" value="Genomic_DNA"/>
</dbReference>
<evidence type="ECO:0000256" key="1">
    <source>
        <dbReference type="ARBA" id="ARBA00010373"/>
    </source>
</evidence>
<dbReference type="UniPathway" id="UPA00087">
    <property type="reaction ID" value="UER00173"/>
</dbReference>
<evidence type="ECO:0000313" key="9">
    <source>
        <dbReference type="EMBL" id="HFI91862.1"/>
    </source>
</evidence>
<dbReference type="PIRSF" id="PIRSF001491">
    <property type="entry name" value="Ppentomutase"/>
    <property type="match status" value="1"/>
</dbReference>
<dbReference type="InterPro" id="IPR017850">
    <property type="entry name" value="Alkaline_phosphatase_core_sf"/>
</dbReference>
<dbReference type="AlphaFoldDB" id="A0A7V3E7Z3"/>
<keyword evidence="4 6" id="KW-0464">Manganese</keyword>
<accession>A0A7V3E7Z3</accession>
<dbReference type="InterPro" id="IPR024052">
    <property type="entry name" value="Phosphopentomutase_DeoB_cap_sf"/>
</dbReference>
<comment type="cofactor">
    <cofactor evidence="6">
        <name>Mn(2+)</name>
        <dbReference type="ChEBI" id="CHEBI:29035"/>
    </cofactor>
    <text evidence="6">Binds 2 manganese ions.</text>
</comment>
<comment type="function">
    <text evidence="6">Isomerase that catalyzes the conversion of deoxy-ribose 1-phosphate (dRib-1-P) and ribose 1-phosphate (Rib-1-P) to deoxy-ribose 5-phosphate (dRib-5-P) and ribose 5-phosphate (Rib-5-P), respectively.</text>
</comment>
<evidence type="ECO:0000259" key="8">
    <source>
        <dbReference type="Pfam" id="PF01676"/>
    </source>
</evidence>
<dbReference type="PANTHER" id="PTHR21110">
    <property type="entry name" value="PHOSPHOPENTOMUTASE"/>
    <property type="match status" value="1"/>
</dbReference>
<evidence type="ECO:0000256" key="2">
    <source>
        <dbReference type="ARBA" id="ARBA00022490"/>
    </source>
</evidence>
<dbReference type="SUPFAM" id="SSF143856">
    <property type="entry name" value="DeoB insert domain-like"/>
    <property type="match status" value="1"/>
</dbReference>
<keyword evidence="5 6" id="KW-0413">Isomerase</keyword>
<dbReference type="NCBIfam" id="NF003766">
    <property type="entry name" value="PRK05362.1"/>
    <property type="match status" value="1"/>
</dbReference>
<dbReference type="NCBIfam" id="TIGR01696">
    <property type="entry name" value="deoB"/>
    <property type="match status" value="1"/>
</dbReference>
<feature type="binding site" evidence="6">
    <location>
        <position position="284"/>
    </location>
    <ligand>
        <name>Mn(2+)</name>
        <dbReference type="ChEBI" id="CHEBI:29035"/>
        <label>2</label>
    </ligand>
</feature>
<feature type="binding site" evidence="6">
    <location>
        <position position="10"/>
    </location>
    <ligand>
        <name>Mn(2+)</name>
        <dbReference type="ChEBI" id="CHEBI:29035"/>
        <label>1</label>
    </ligand>
</feature>
<dbReference type="GO" id="GO:0006015">
    <property type="term" value="P:5-phosphoribose 1-diphosphate biosynthetic process"/>
    <property type="evidence" value="ECO:0007669"/>
    <property type="project" value="UniProtKB-UniPathway"/>
</dbReference>
<feature type="binding site" evidence="6">
    <location>
        <position position="289"/>
    </location>
    <ligand>
        <name>Mn(2+)</name>
        <dbReference type="ChEBI" id="CHEBI:29035"/>
        <label>2</label>
    </ligand>
</feature>
<dbReference type="Gene3D" id="3.40.720.10">
    <property type="entry name" value="Alkaline Phosphatase, subunit A"/>
    <property type="match status" value="1"/>
</dbReference>
<organism evidence="9">
    <name type="scientific">Ignavibacterium album</name>
    <dbReference type="NCBI Taxonomy" id="591197"/>
    <lineage>
        <taxon>Bacteria</taxon>
        <taxon>Pseudomonadati</taxon>
        <taxon>Ignavibacteriota</taxon>
        <taxon>Ignavibacteria</taxon>
        <taxon>Ignavibacteriales</taxon>
        <taxon>Ignavibacteriaceae</taxon>
        <taxon>Ignavibacterium</taxon>
    </lineage>
</organism>
<dbReference type="HAMAP" id="MF_00740">
    <property type="entry name" value="Phosphopentomut"/>
    <property type="match status" value="1"/>
</dbReference>
<gene>
    <name evidence="6" type="primary">deoB</name>
    <name evidence="9" type="ORF">ENS31_10100</name>
</gene>
<dbReference type="InterPro" id="IPR010045">
    <property type="entry name" value="DeoB"/>
</dbReference>
<comment type="pathway">
    <text evidence="6">Carbohydrate degradation; 2-deoxy-D-ribose 1-phosphate degradation; D-glyceraldehyde 3-phosphate and acetaldehyde from 2-deoxy-alpha-D-ribose 1-phosphate: step 1/2.</text>
</comment>
<dbReference type="GO" id="GO:0005829">
    <property type="term" value="C:cytosol"/>
    <property type="evidence" value="ECO:0007669"/>
    <property type="project" value="TreeGrafter"/>
</dbReference>
<comment type="caution">
    <text evidence="9">The sequence shown here is derived from an EMBL/GenBank/DDBJ whole genome shotgun (WGS) entry which is preliminary data.</text>
</comment>
<name>A0A7V3E7Z3_9BACT</name>
<feature type="domain" description="Metalloenzyme" evidence="8">
    <location>
        <begin position="4"/>
        <end position="376"/>
    </location>
</feature>
<dbReference type="Gene3D" id="3.30.70.1250">
    <property type="entry name" value="Phosphopentomutase"/>
    <property type="match status" value="1"/>
</dbReference>
<evidence type="ECO:0000256" key="3">
    <source>
        <dbReference type="ARBA" id="ARBA00022723"/>
    </source>
</evidence>
<comment type="catalytic activity">
    <reaction evidence="6">
        <text>2-deoxy-alpha-D-ribose 1-phosphate = 2-deoxy-D-ribose 5-phosphate</text>
        <dbReference type="Rhea" id="RHEA:27658"/>
        <dbReference type="ChEBI" id="CHEBI:57259"/>
        <dbReference type="ChEBI" id="CHEBI:62877"/>
        <dbReference type="EC" id="5.4.2.7"/>
    </reaction>
</comment>
<evidence type="ECO:0000256" key="7">
    <source>
        <dbReference type="NCBIfam" id="TIGR01696"/>
    </source>
</evidence>
<protein>
    <recommendedName>
        <fullName evidence="6 7">Phosphopentomutase</fullName>
        <ecNumber evidence="6 7">5.4.2.7</ecNumber>
    </recommendedName>
    <alternativeName>
        <fullName evidence="6">Phosphodeoxyribomutase</fullName>
    </alternativeName>
</protein>
<keyword evidence="3 6" id="KW-0479">Metal-binding</keyword>
<feature type="binding site" evidence="6">
    <location>
        <position position="337"/>
    </location>
    <ligand>
        <name>Mn(2+)</name>
        <dbReference type="ChEBI" id="CHEBI:29035"/>
        <label>2</label>
    </ligand>
</feature>
<comment type="catalytic activity">
    <reaction evidence="6">
        <text>alpha-D-ribose 1-phosphate = D-ribose 5-phosphate</text>
        <dbReference type="Rhea" id="RHEA:18793"/>
        <dbReference type="ChEBI" id="CHEBI:57720"/>
        <dbReference type="ChEBI" id="CHEBI:78346"/>
        <dbReference type="EC" id="5.4.2.7"/>
    </reaction>
</comment>
<dbReference type="CDD" id="cd16009">
    <property type="entry name" value="PPM"/>
    <property type="match status" value="1"/>
</dbReference>
<dbReference type="SUPFAM" id="SSF53649">
    <property type="entry name" value="Alkaline phosphatase-like"/>
    <property type="match status" value="1"/>
</dbReference>
<dbReference type="GO" id="GO:0009117">
    <property type="term" value="P:nucleotide metabolic process"/>
    <property type="evidence" value="ECO:0007669"/>
    <property type="project" value="UniProtKB-UniRule"/>
</dbReference>
<dbReference type="GO" id="GO:0006018">
    <property type="term" value="P:2-deoxyribose 1-phosphate catabolic process"/>
    <property type="evidence" value="ECO:0007669"/>
    <property type="project" value="UniProtKB-UniRule"/>
</dbReference>
<evidence type="ECO:0000256" key="5">
    <source>
        <dbReference type="ARBA" id="ARBA00023235"/>
    </source>
</evidence>
<evidence type="ECO:0000256" key="6">
    <source>
        <dbReference type="HAMAP-Rule" id="MF_00740"/>
    </source>
</evidence>
<dbReference type="InterPro" id="IPR006124">
    <property type="entry name" value="Metalloenzyme"/>
</dbReference>
<dbReference type="GO" id="GO:0008973">
    <property type="term" value="F:phosphopentomutase activity"/>
    <property type="evidence" value="ECO:0007669"/>
    <property type="project" value="UniProtKB-UniRule"/>
</dbReference>
<dbReference type="PANTHER" id="PTHR21110:SF0">
    <property type="entry name" value="PHOSPHOPENTOMUTASE"/>
    <property type="match status" value="1"/>
</dbReference>
<dbReference type="EC" id="5.4.2.7" evidence="6 7"/>
<reference evidence="9" key="1">
    <citation type="journal article" date="2020" name="mSystems">
        <title>Genome- and Community-Level Interaction Insights into Carbon Utilization and Element Cycling Functions of Hydrothermarchaeota in Hydrothermal Sediment.</title>
        <authorList>
            <person name="Zhou Z."/>
            <person name="Liu Y."/>
            <person name="Xu W."/>
            <person name="Pan J."/>
            <person name="Luo Z.H."/>
            <person name="Li M."/>
        </authorList>
    </citation>
    <scope>NUCLEOTIDE SEQUENCE [LARGE SCALE GENOMIC DNA]</scope>
    <source>
        <strain evidence="9">SpSt-479</strain>
    </source>
</reference>
<dbReference type="GO" id="GO:0043094">
    <property type="term" value="P:metabolic compound salvage"/>
    <property type="evidence" value="ECO:0007669"/>
    <property type="project" value="UniProtKB-UniRule"/>
</dbReference>
<dbReference type="GO" id="GO:0000287">
    <property type="term" value="F:magnesium ion binding"/>
    <property type="evidence" value="ECO:0007669"/>
    <property type="project" value="UniProtKB-UniRule"/>
</dbReference>
<evidence type="ECO:0000256" key="4">
    <source>
        <dbReference type="ARBA" id="ARBA00023211"/>
    </source>
</evidence>
<dbReference type="Pfam" id="PF01676">
    <property type="entry name" value="Metalloenzyme"/>
    <property type="match status" value="1"/>
</dbReference>